<keyword evidence="1" id="KW-0812">Transmembrane</keyword>
<dbReference type="RefSeq" id="WP_073018784.1">
    <property type="nucleotide sequence ID" value="NZ_FQXU01000005.1"/>
</dbReference>
<dbReference type="AlphaFoldDB" id="A0A1M5Y462"/>
<keyword evidence="1" id="KW-0472">Membrane</keyword>
<keyword evidence="1" id="KW-1133">Transmembrane helix</keyword>
<dbReference type="InterPro" id="IPR010690">
    <property type="entry name" value="YqfD"/>
</dbReference>
<dbReference type="Pfam" id="PF06898">
    <property type="entry name" value="YqfD"/>
    <property type="match status" value="1"/>
</dbReference>
<name>A0A1M5Y462_9CLOT</name>
<evidence type="ECO:0000313" key="2">
    <source>
        <dbReference type="EMBL" id="SHI06719.1"/>
    </source>
</evidence>
<dbReference type="Proteomes" id="UP000184241">
    <property type="component" value="Unassembled WGS sequence"/>
</dbReference>
<proteinExistence type="predicted"/>
<evidence type="ECO:0000313" key="3">
    <source>
        <dbReference type="Proteomes" id="UP000184241"/>
    </source>
</evidence>
<protein>
    <submittedName>
        <fullName evidence="2">Similar to stage IV sporulation protein</fullName>
    </submittedName>
</protein>
<dbReference type="NCBIfam" id="TIGR02876">
    <property type="entry name" value="spore_yqfD"/>
    <property type="match status" value="1"/>
</dbReference>
<organism evidence="2 3">
    <name type="scientific">Clostridium intestinale DSM 6191</name>
    <dbReference type="NCBI Taxonomy" id="1121320"/>
    <lineage>
        <taxon>Bacteria</taxon>
        <taxon>Bacillati</taxon>
        <taxon>Bacillota</taxon>
        <taxon>Clostridia</taxon>
        <taxon>Eubacteriales</taxon>
        <taxon>Clostridiaceae</taxon>
        <taxon>Clostridium</taxon>
    </lineage>
</organism>
<evidence type="ECO:0000256" key="1">
    <source>
        <dbReference type="SAM" id="Phobius"/>
    </source>
</evidence>
<dbReference type="EMBL" id="FQXU01000005">
    <property type="protein sequence ID" value="SHI06719.1"/>
    <property type="molecule type" value="Genomic_DNA"/>
</dbReference>
<feature type="transmembrane region" description="Helical" evidence="1">
    <location>
        <begin position="88"/>
        <end position="109"/>
    </location>
</feature>
<gene>
    <name evidence="2" type="ORF">SAMN02745941_01835</name>
</gene>
<sequence length="378" mass="43062">MEILKKLKKGTITIEVRAMIPEKFINLLWSHGIYSKNIRKVDLTTFLVEINLVDLKEVQTIAKRINAKVKVVGKKGLAFYLIKAKRQVSLCVAGIIFLGVMFYLSTYIWSIEINTKKILSPFEIRRQLNSLNVKPGVKKTSLDVYALEKQLEDTNSDIMWVKARIEGSTLKVDIEEKVNPPEIKEKEDNEGVIAKIDGVIKRIYTISGTAVVKPGDIVKAGDLLIKPYQGKEGIEYPTKAEGKVMASTAYEKILEVQISGKSKERTGEKDKAIYVEVLGKKIYLKKPIKTYKDYDKIEVKDNFIKSEVYYEVSEKELNLNEDEVKLNVLNKSREAVLKEIDKKDTIVQEIQDVENIGDGKIIIKNKFIVEQDISQMNN</sequence>
<accession>A0A1M5Y462</accession>
<reference evidence="2 3" key="1">
    <citation type="submission" date="2016-11" db="EMBL/GenBank/DDBJ databases">
        <authorList>
            <person name="Jaros S."/>
            <person name="Januszkiewicz K."/>
            <person name="Wedrychowicz H."/>
        </authorList>
    </citation>
    <scope>NUCLEOTIDE SEQUENCE [LARGE SCALE GENOMIC DNA]</scope>
    <source>
        <strain evidence="2 3">DSM 6191</strain>
    </source>
</reference>